<dbReference type="SMART" id="SM00382">
    <property type="entry name" value="AAA"/>
    <property type="match status" value="1"/>
</dbReference>
<dbReference type="InterPro" id="IPR051782">
    <property type="entry name" value="ABC_Transporter_VariousFunc"/>
</dbReference>
<dbReference type="PANTHER" id="PTHR42939:SF1">
    <property type="entry name" value="ABC TRANSPORTER ATP-BINDING PROTEIN ALBC-RELATED"/>
    <property type="match status" value="1"/>
</dbReference>
<dbReference type="InterPro" id="IPR027417">
    <property type="entry name" value="P-loop_NTPase"/>
</dbReference>
<sequence length="208" mass="22923">MLRFEGVTKSFGWRQVLRGISDHLDPGAYALQGPNGSGKSTLLGILSGAISADSGEVWIDDISMKDAPLVARRRLSYVPDESPIYPFMTGSDLLDFVAMAKKTAIGPDTLEFVAQLGLSPYLQTRFGAMSLGTQKKFMLCAAWIGHPQVMLLDEPSNGLDAQARDLLAHRIRERGPQRRLTLFTTHDTAFVETCEAAVLPMAQRYFLF</sequence>
<reference evidence="5" key="1">
    <citation type="submission" date="2016-10" db="EMBL/GenBank/DDBJ databases">
        <title>Sequence of Gallionella enrichment culture.</title>
        <authorList>
            <person name="Poehlein A."/>
            <person name="Muehling M."/>
            <person name="Daniel R."/>
        </authorList>
    </citation>
    <scope>NUCLEOTIDE SEQUENCE</scope>
</reference>
<dbReference type="GO" id="GO:0005524">
    <property type="term" value="F:ATP binding"/>
    <property type="evidence" value="ECO:0007669"/>
    <property type="project" value="UniProtKB-KW"/>
</dbReference>
<keyword evidence="3 5" id="KW-0067">ATP-binding</keyword>
<dbReference type="EMBL" id="MLJW01001936">
    <property type="protein sequence ID" value="OIQ76205.1"/>
    <property type="molecule type" value="Genomic_DNA"/>
</dbReference>
<evidence type="ECO:0000256" key="1">
    <source>
        <dbReference type="ARBA" id="ARBA00022448"/>
    </source>
</evidence>
<keyword evidence="5" id="KW-0378">Hydrolase</keyword>
<evidence type="ECO:0000256" key="2">
    <source>
        <dbReference type="ARBA" id="ARBA00022741"/>
    </source>
</evidence>
<dbReference type="InterPro" id="IPR003593">
    <property type="entry name" value="AAA+_ATPase"/>
</dbReference>
<feature type="domain" description="ABC transporter" evidence="4">
    <location>
        <begin position="2"/>
        <end position="207"/>
    </location>
</feature>
<evidence type="ECO:0000256" key="3">
    <source>
        <dbReference type="ARBA" id="ARBA00022840"/>
    </source>
</evidence>
<keyword evidence="1" id="KW-0813">Transport</keyword>
<evidence type="ECO:0000313" key="5">
    <source>
        <dbReference type="EMBL" id="OIQ76205.1"/>
    </source>
</evidence>
<organism evidence="5">
    <name type="scientific">mine drainage metagenome</name>
    <dbReference type="NCBI Taxonomy" id="410659"/>
    <lineage>
        <taxon>unclassified sequences</taxon>
        <taxon>metagenomes</taxon>
        <taxon>ecological metagenomes</taxon>
    </lineage>
</organism>
<evidence type="ECO:0000259" key="4">
    <source>
        <dbReference type="PROSITE" id="PS50893"/>
    </source>
</evidence>
<dbReference type="AlphaFoldDB" id="A0A1J5QJM2"/>
<dbReference type="PROSITE" id="PS50893">
    <property type="entry name" value="ABC_TRANSPORTER_2"/>
    <property type="match status" value="1"/>
</dbReference>
<dbReference type="Gene3D" id="3.40.50.300">
    <property type="entry name" value="P-loop containing nucleotide triphosphate hydrolases"/>
    <property type="match status" value="1"/>
</dbReference>
<keyword evidence="2" id="KW-0547">Nucleotide-binding</keyword>
<dbReference type="CDD" id="cd03230">
    <property type="entry name" value="ABC_DR_subfamily_A"/>
    <property type="match status" value="1"/>
</dbReference>
<dbReference type="Pfam" id="PF00005">
    <property type="entry name" value="ABC_tran"/>
    <property type="match status" value="1"/>
</dbReference>
<gene>
    <name evidence="5" type="primary">yxlF_28</name>
    <name evidence="5" type="ORF">GALL_421180</name>
</gene>
<dbReference type="InterPro" id="IPR003439">
    <property type="entry name" value="ABC_transporter-like_ATP-bd"/>
</dbReference>
<dbReference type="EC" id="3.6.3.-" evidence="5"/>
<dbReference type="GO" id="GO:0016887">
    <property type="term" value="F:ATP hydrolysis activity"/>
    <property type="evidence" value="ECO:0007669"/>
    <property type="project" value="InterPro"/>
</dbReference>
<accession>A0A1J5QJM2</accession>
<comment type="caution">
    <text evidence="5">The sequence shown here is derived from an EMBL/GenBank/DDBJ whole genome shotgun (WGS) entry which is preliminary data.</text>
</comment>
<proteinExistence type="predicted"/>
<name>A0A1J5QJM2_9ZZZZ</name>
<dbReference type="SUPFAM" id="SSF52540">
    <property type="entry name" value="P-loop containing nucleoside triphosphate hydrolases"/>
    <property type="match status" value="1"/>
</dbReference>
<protein>
    <submittedName>
        <fullName evidence="5">Putative ABC transporter ATP-binding protein YxlF</fullName>
        <ecNumber evidence="5">3.6.3.-</ecNumber>
    </submittedName>
</protein>
<dbReference type="PANTHER" id="PTHR42939">
    <property type="entry name" value="ABC TRANSPORTER ATP-BINDING PROTEIN ALBC-RELATED"/>
    <property type="match status" value="1"/>
</dbReference>